<evidence type="ECO:0000313" key="2">
    <source>
        <dbReference type="Proteomes" id="UP000266723"/>
    </source>
</evidence>
<comment type="caution">
    <text evidence="1">The sequence shown here is derived from an EMBL/GenBank/DDBJ whole genome shotgun (WGS) entry which is preliminary data.</text>
</comment>
<gene>
    <name evidence="1" type="ORF">DY000_02021225</name>
</gene>
<sequence length="164" mass="18157">MSLENLMVSIKNSKKPFRNIKVRLRINLDSGRDDRIQPASLSPRRTVVTPSDHASKYSIPRRRPRVIHGRFLFDNVGKGTCVATPCVAVSSRFSNFVRAGTASRVVVPACSMDGFSSTTRLREPALLHPASRCRLSSPTLCERVQHPASLKPRRSSLLLHVNAG</sequence>
<keyword evidence="2" id="KW-1185">Reference proteome</keyword>
<name>A0ABQ7EKU9_BRACR</name>
<proteinExistence type="predicted"/>
<evidence type="ECO:0000313" key="1">
    <source>
        <dbReference type="EMBL" id="KAF3597135.1"/>
    </source>
</evidence>
<dbReference type="EMBL" id="QGKV02000299">
    <property type="protein sequence ID" value="KAF3597135.1"/>
    <property type="molecule type" value="Genomic_DNA"/>
</dbReference>
<protein>
    <submittedName>
        <fullName evidence="1">Uncharacterized protein</fullName>
    </submittedName>
</protein>
<organism evidence="1 2">
    <name type="scientific">Brassica cretica</name>
    <name type="common">Mustard</name>
    <dbReference type="NCBI Taxonomy" id="69181"/>
    <lineage>
        <taxon>Eukaryota</taxon>
        <taxon>Viridiplantae</taxon>
        <taxon>Streptophyta</taxon>
        <taxon>Embryophyta</taxon>
        <taxon>Tracheophyta</taxon>
        <taxon>Spermatophyta</taxon>
        <taxon>Magnoliopsida</taxon>
        <taxon>eudicotyledons</taxon>
        <taxon>Gunneridae</taxon>
        <taxon>Pentapetalae</taxon>
        <taxon>rosids</taxon>
        <taxon>malvids</taxon>
        <taxon>Brassicales</taxon>
        <taxon>Brassicaceae</taxon>
        <taxon>Brassiceae</taxon>
        <taxon>Brassica</taxon>
    </lineage>
</organism>
<accession>A0ABQ7EKU9</accession>
<dbReference type="Proteomes" id="UP000266723">
    <property type="component" value="Unassembled WGS sequence"/>
</dbReference>
<reference evidence="1 2" key="1">
    <citation type="journal article" date="2020" name="BMC Genomics">
        <title>Intraspecific diversification of the crop wild relative Brassica cretica Lam. using demographic model selection.</title>
        <authorList>
            <person name="Kioukis A."/>
            <person name="Michalopoulou V.A."/>
            <person name="Briers L."/>
            <person name="Pirintsos S."/>
            <person name="Studholme D.J."/>
            <person name="Pavlidis P."/>
            <person name="Sarris P.F."/>
        </authorList>
    </citation>
    <scope>NUCLEOTIDE SEQUENCE [LARGE SCALE GENOMIC DNA]</scope>
    <source>
        <strain evidence="2">cv. PFS-1207/04</strain>
    </source>
</reference>